<reference evidence="4 5" key="1">
    <citation type="journal article" date="2010" name="Nature">
        <title>The Ectocarpus genome and the independent evolution of multicellularity in brown algae.</title>
        <authorList>
            <person name="Cock J.M."/>
            <person name="Sterck L."/>
            <person name="Rouze P."/>
            <person name="Scornet D."/>
            <person name="Allen A.E."/>
            <person name="Amoutzias G."/>
            <person name="Anthouard V."/>
            <person name="Artiguenave F."/>
            <person name="Aury J.M."/>
            <person name="Badger J.H."/>
            <person name="Beszteri B."/>
            <person name="Billiau K."/>
            <person name="Bonnet E."/>
            <person name="Bothwell J.H."/>
            <person name="Bowler C."/>
            <person name="Boyen C."/>
            <person name="Brownlee C."/>
            <person name="Carrano C.J."/>
            <person name="Charrier B."/>
            <person name="Cho G.Y."/>
            <person name="Coelho S.M."/>
            <person name="Collen J."/>
            <person name="Corre E."/>
            <person name="Da Silva C."/>
            <person name="Delage L."/>
            <person name="Delaroque N."/>
            <person name="Dittami S.M."/>
            <person name="Doulbeau S."/>
            <person name="Elias M."/>
            <person name="Farnham G."/>
            <person name="Gachon C.M."/>
            <person name="Gschloessl B."/>
            <person name="Heesch S."/>
            <person name="Jabbari K."/>
            <person name="Jubin C."/>
            <person name="Kawai H."/>
            <person name="Kimura K."/>
            <person name="Kloareg B."/>
            <person name="Kupper F.C."/>
            <person name="Lang D."/>
            <person name="Le Bail A."/>
            <person name="Leblanc C."/>
            <person name="Lerouge P."/>
            <person name="Lohr M."/>
            <person name="Lopez P.J."/>
            <person name="Martens C."/>
            <person name="Maumus F."/>
            <person name="Michel G."/>
            <person name="Miranda-Saavedra D."/>
            <person name="Morales J."/>
            <person name="Moreau H."/>
            <person name="Motomura T."/>
            <person name="Nagasato C."/>
            <person name="Napoli C.A."/>
            <person name="Nelson D.R."/>
            <person name="Nyvall-Collen P."/>
            <person name="Peters A.F."/>
            <person name="Pommier C."/>
            <person name="Potin P."/>
            <person name="Poulain J."/>
            <person name="Quesneville H."/>
            <person name="Read B."/>
            <person name="Rensing S.A."/>
            <person name="Ritter A."/>
            <person name="Rousvoal S."/>
            <person name="Samanta M."/>
            <person name="Samson G."/>
            <person name="Schroeder D.C."/>
            <person name="Segurens B."/>
            <person name="Strittmatter M."/>
            <person name="Tonon T."/>
            <person name="Tregear J.W."/>
            <person name="Valentin K."/>
            <person name="von Dassow P."/>
            <person name="Yamagishi T."/>
            <person name="Van de Peer Y."/>
            <person name="Wincker P."/>
        </authorList>
    </citation>
    <scope>NUCLEOTIDE SEQUENCE [LARGE SCALE GENOMIC DNA]</scope>
    <source>
        <strain evidence="5">Ec32 / CCAP1310/4</strain>
    </source>
</reference>
<organism evidence="4 5">
    <name type="scientific">Ectocarpus siliculosus</name>
    <name type="common">Brown alga</name>
    <name type="synonym">Conferva siliculosa</name>
    <dbReference type="NCBI Taxonomy" id="2880"/>
    <lineage>
        <taxon>Eukaryota</taxon>
        <taxon>Sar</taxon>
        <taxon>Stramenopiles</taxon>
        <taxon>Ochrophyta</taxon>
        <taxon>PX clade</taxon>
        <taxon>Phaeophyceae</taxon>
        <taxon>Ectocarpales</taxon>
        <taxon>Ectocarpaceae</taxon>
        <taxon>Ectocarpus</taxon>
    </lineage>
</organism>
<dbReference type="InParanoid" id="D8LBN7"/>
<evidence type="ECO:0000313" key="4">
    <source>
        <dbReference type="EMBL" id="CBN76746.1"/>
    </source>
</evidence>
<dbReference type="AlphaFoldDB" id="D8LBN7"/>
<dbReference type="SUPFAM" id="SSF51182">
    <property type="entry name" value="RmlC-like cupins"/>
    <property type="match status" value="1"/>
</dbReference>
<protein>
    <submittedName>
        <fullName evidence="4">Protein C10orf22, putative</fullName>
    </submittedName>
</protein>
<dbReference type="Proteomes" id="UP000002630">
    <property type="component" value="Linkage Group LG01"/>
</dbReference>
<proteinExistence type="predicted"/>
<gene>
    <name evidence="4" type="ORF">Esi_0000_0559</name>
</gene>
<dbReference type="OrthoDB" id="271433at2759"/>
<evidence type="ECO:0000256" key="2">
    <source>
        <dbReference type="ARBA" id="ARBA00023002"/>
    </source>
</evidence>
<keyword evidence="1" id="KW-0479">Metal-binding</keyword>
<dbReference type="InterPro" id="IPR011051">
    <property type="entry name" value="RmlC_Cupin_sf"/>
</dbReference>
<dbReference type="InterPro" id="IPR012864">
    <property type="entry name" value="PCO/ADO"/>
</dbReference>
<accession>D8LBN7</accession>
<evidence type="ECO:0000313" key="5">
    <source>
        <dbReference type="Proteomes" id="UP000002630"/>
    </source>
</evidence>
<keyword evidence="5" id="KW-1185">Reference proteome</keyword>
<dbReference type="EMBL" id="FN647682">
    <property type="protein sequence ID" value="CBN76746.1"/>
    <property type="molecule type" value="Genomic_DNA"/>
</dbReference>
<evidence type="ECO:0000256" key="3">
    <source>
        <dbReference type="ARBA" id="ARBA00023004"/>
    </source>
</evidence>
<dbReference type="GO" id="GO:0046872">
    <property type="term" value="F:metal ion binding"/>
    <property type="evidence" value="ECO:0007669"/>
    <property type="project" value="UniProtKB-KW"/>
</dbReference>
<dbReference type="STRING" id="2880.D8LBN7"/>
<dbReference type="PANTHER" id="PTHR22966:SF61">
    <property type="entry name" value="2-AMINOETHANETHIOL DIOXYGENASE"/>
    <property type="match status" value="1"/>
</dbReference>
<keyword evidence="3" id="KW-0408">Iron</keyword>
<name>D8LBN7_ECTSI</name>
<dbReference type="PANTHER" id="PTHR22966">
    <property type="entry name" value="2-AMINOETHANETHIOL DIOXYGENASE"/>
    <property type="match status" value="1"/>
</dbReference>
<dbReference type="EMBL" id="FN649726">
    <property type="protein sequence ID" value="CBN76746.1"/>
    <property type="molecule type" value="Genomic_DNA"/>
</dbReference>
<dbReference type="Pfam" id="PF07847">
    <property type="entry name" value="PCO_ADO"/>
    <property type="match status" value="1"/>
</dbReference>
<dbReference type="GO" id="GO:0016702">
    <property type="term" value="F:oxidoreductase activity, acting on single donors with incorporation of molecular oxygen, incorporation of two atoms of oxygen"/>
    <property type="evidence" value="ECO:0007669"/>
    <property type="project" value="InterPro"/>
</dbReference>
<sequence>MTPEDIQPIEQAMAMLTPEALGMVPYAHPYISPPSILSGEIRYLHIAQEATFSIGVFVLPPGACMPLHDHPDMLTNTRAGP</sequence>
<evidence type="ECO:0000256" key="1">
    <source>
        <dbReference type="ARBA" id="ARBA00022723"/>
    </source>
</evidence>
<keyword evidence="2" id="KW-0560">Oxidoreductase</keyword>